<reference evidence="2" key="1">
    <citation type="submission" date="2016-04" db="EMBL/GenBank/DDBJ databases">
        <authorList>
            <person name="Antunes L.P."/>
            <person name="Martins L.F."/>
            <person name="Pereira R.V."/>
            <person name="Thomas A.M."/>
            <person name="Barbosa D."/>
            <person name="Nascimento L."/>
            <person name="Silva G.M."/>
            <person name="Condomitti G.W."/>
            <person name="Digiampietri L.A."/>
            <person name="Lombardi K.C."/>
            <person name="Ramos P.L."/>
            <person name="Quaggio R.B."/>
            <person name="Oliveira J.C."/>
            <person name="Pascon R.C."/>
            <person name="Cruz J.B."/>
            <person name="Silva A.M."/>
            <person name="Setubal J.C."/>
        </authorList>
    </citation>
    <scope>NUCLEOTIDE SEQUENCE [LARGE SCALE GENOMIC DNA]</scope>
</reference>
<accession>A0A1Y2T369</accession>
<dbReference type="NCBIfam" id="TIGR03973">
    <property type="entry name" value="six_Cys_in_45"/>
    <property type="match status" value="1"/>
</dbReference>
<dbReference type="Proteomes" id="UP000194267">
    <property type="component" value="Unassembled WGS sequence"/>
</dbReference>
<gene>
    <name evidence="1" type="ORF">A6D92_22375</name>
</gene>
<proteinExistence type="predicted"/>
<evidence type="ECO:0000313" key="2">
    <source>
        <dbReference type="Proteomes" id="UP000194267"/>
    </source>
</evidence>
<evidence type="ECO:0008006" key="3">
    <source>
        <dbReference type="Google" id="ProtNLM"/>
    </source>
</evidence>
<dbReference type="Pfam" id="PF13165">
    <property type="entry name" value="SCIFF"/>
    <property type="match status" value="1"/>
</dbReference>
<comment type="caution">
    <text evidence="1">The sequence shown here is derived from an EMBL/GenBank/DDBJ whole genome shotgun (WGS) entry which is preliminary data.</text>
</comment>
<name>A0A1Y2T369_SYMTR</name>
<protein>
    <recommendedName>
        <fullName evidence="3">Six-cysteine peptide SCIFF</fullName>
    </recommendedName>
</protein>
<sequence>MEGFPLARHIRTLSAPRLQTTVQFAGCTDCAVSCQSACKTSCTVGNIVCSVSSLMSPAAEQVRIHEATKR</sequence>
<dbReference type="EMBL" id="LWLV01002540">
    <property type="protein sequence ID" value="OTA40164.1"/>
    <property type="molecule type" value="Genomic_DNA"/>
</dbReference>
<dbReference type="InterPro" id="IPR023975">
    <property type="entry name" value="Six-Cys_pep_SCIFF"/>
</dbReference>
<dbReference type="AlphaFoldDB" id="A0A1Y2T369"/>
<evidence type="ECO:0000313" key="1">
    <source>
        <dbReference type="EMBL" id="OTA40164.1"/>
    </source>
</evidence>
<organism evidence="1 2">
    <name type="scientific">Symbiobacterium thermophilum</name>
    <dbReference type="NCBI Taxonomy" id="2734"/>
    <lineage>
        <taxon>Bacteria</taxon>
        <taxon>Bacillati</taxon>
        <taxon>Bacillota</taxon>
        <taxon>Clostridia</taxon>
        <taxon>Eubacteriales</taxon>
        <taxon>Symbiobacteriaceae</taxon>
        <taxon>Symbiobacterium</taxon>
    </lineage>
</organism>